<dbReference type="GO" id="GO:0005743">
    <property type="term" value="C:mitochondrial inner membrane"/>
    <property type="evidence" value="ECO:0007669"/>
    <property type="project" value="UniProtKB-SubCell"/>
</dbReference>
<evidence type="ECO:0000313" key="11">
    <source>
        <dbReference type="Proteomes" id="UP000014500"/>
    </source>
</evidence>
<evidence type="ECO:0000256" key="7">
    <source>
        <dbReference type="ARBA" id="ARBA00023128"/>
    </source>
</evidence>
<evidence type="ECO:0000256" key="4">
    <source>
        <dbReference type="ARBA" id="ARBA00022781"/>
    </source>
</evidence>
<dbReference type="STRING" id="126957.T1J6P0"/>
<keyword evidence="2 9" id="KW-0813">Transport</keyword>
<keyword evidence="6 9" id="KW-0406">Ion transport</keyword>
<dbReference type="InterPro" id="IPR036204">
    <property type="entry name" value="ATP_synth_f6_sf_mt"/>
</dbReference>
<accession>T1J6P0</accession>
<dbReference type="SUPFAM" id="SSF111357">
    <property type="entry name" value="Mitochondrial ATP synthase coupling factor 6"/>
    <property type="match status" value="1"/>
</dbReference>
<dbReference type="EMBL" id="JH431880">
    <property type="status" value="NOT_ANNOTATED_CDS"/>
    <property type="molecule type" value="Genomic_DNA"/>
</dbReference>
<dbReference type="HOGENOM" id="CLU_145649_1_0_1"/>
<dbReference type="EnsemblMetazoa" id="SMAR009312-RA">
    <property type="protein sequence ID" value="SMAR009312-PA"/>
    <property type="gene ID" value="SMAR009312"/>
</dbReference>
<protein>
    <recommendedName>
        <fullName evidence="9">ATP synthase-coupling factor 6, mitochondrial</fullName>
        <shortName evidence="9">ATPase subunit F6</shortName>
    </recommendedName>
</protein>
<keyword evidence="11" id="KW-1185">Reference proteome</keyword>
<evidence type="ECO:0000256" key="1">
    <source>
        <dbReference type="ARBA" id="ARBA00007346"/>
    </source>
</evidence>
<evidence type="ECO:0000256" key="3">
    <source>
        <dbReference type="ARBA" id="ARBA00022547"/>
    </source>
</evidence>
<dbReference type="Proteomes" id="UP000014500">
    <property type="component" value="Unassembled WGS sequence"/>
</dbReference>
<dbReference type="Gene3D" id="1.10.246.110">
    <property type="entry name" value="Mitochondrial ATP synthase-coupling factor 6"/>
    <property type="match status" value="1"/>
</dbReference>
<dbReference type="PANTHER" id="PTHR12441:SF10">
    <property type="entry name" value="ATP SYNTHASE-COUPLING FACTOR 6, MITOCHONDRIAL"/>
    <property type="match status" value="1"/>
</dbReference>
<dbReference type="GO" id="GO:0045259">
    <property type="term" value="C:proton-transporting ATP synthase complex"/>
    <property type="evidence" value="ECO:0007669"/>
    <property type="project" value="UniProtKB-KW"/>
</dbReference>
<dbReference type="OMA" id="SICAYST"/>
<dbReference type="PANTHER" id="PTHR12441">
    <property type="entry name" value="ATP SYNTHASE COUPLING FACTOR 6, MITOCHONDRIAL"/>
    <property type="match status" value="1"/>
</dbReference>
<reference evidence="10" key="2">
    <citation type="submission" date="2015-02" db="UniProtKB">
        <authorList>
            <consortium name="EnsemblMetazoa"/>
        </authorList>
    </citation>
    <scope>IDENTIFICATION</scope>
</reference>
<comment type="subcellular location">
    <subcellularLocation>
        <location evidence="9">Mitochondrion</location>
    </subcellularLocation>
    <subcellularLocation>
        <location evidence="9">Mitochondrion inner membrane</location>
    </subcellularLocation>
</comment>
<keyword evidence="3" id="KW-0138">CF(0)</keyword>
<evidence type="ECO:0000256" key="6">
    <source>
        <dbReference type="ARBA" id="ARBA00023065"/>
    </source>
</evidence>
<dbReference type="InterPro" id="IPR008387">
    <property type="entry name" value="ATP_synth_f6_mt"/>
</dbReference>
<evidence type="ECO:0000313" key="10">
    <source>
        <dbReference type="EnsemblMetazoa" id="SMAR009312-PA"/>
    </source>
</evidence>
<name>T1J6P0_STRMM</name>
<dbReference type="PIRSF" id="PIRSF002455">
    <property type="entry name" value="ATP_synthase_coupling_factor_6"/>
    <property type="match status" value="1"/>
</dbReference>
<evidence type="ECO:0000256" key="8">
    <source>
        <dbReference type="ARBA" id="ARBA00023136"/>
    </source>
</evidence>
<dbReference type="eggNOG" id="KOG4634">
    <property type="taxonomic scope" value="Eukaryota"/>
</dbReference>
<evidence type="ECO:0000256" key="9">
    <source>
        <dbReference type="PIRNR" id="PIRNR002455"/>
    </source>
</evidence>
<comment type="similarity">
    <text evidence="1 9">Belongs to the eukaryotic ATPase subunit F6 family.</text>
</comment>
<dbReference type="FunFam" id="1.10.246.110:FF:000001">
    <property type="entry name" value="ATP synthase-coupling factor 6, mitochondrial"/>
    <property type="match status" value="1"/>
</dbReference>
<evidence type="ECO:0000256" key="2">
    <source>
        <dbReference type="ARBA" id="ARBA00022448"/>
    </source>
</evidence>
<keyword evidence="7 9" id="KW-0496">Mitochondrion</keyword>
<keyword evidence="8 9" id="KW-0472">Membrane</keyword>
<sequence length="111" mass="12507">MNRIPTVGRAWTGISCHFKRNYGITCVLYQKAATDPIQKLFVDKIREYKNKSVGGKLVDSTPKLEKDMANEMEKIERQYGGGAGVDLTKFPNVTFKEVKIDPINAAQVEKK</sequence>
<dbReference type="PhylomeDB" id="T1J6P0"/>
<proteinExistence type="inferred from homology"/>
<evidence type="ECO:0000256" key="5">
    <source>
        <dbReference type="ARBA" id="ARBA00022792"/>
    </source>
</evidence>
<dbReference type="GO" id="GO:0015986">
    <property type="term" value="P:proton motive force-driven ATP synthesis"/>
    <property type="evidence" value="ECO:0007669"/>
    <property type="project" value="InterPro"/>
</dbReference>
<dbReference type="Pfam" id="PF05511">
    <property type="entry name" value="ATP-synt_F6"/>
    <property type="match status" value="1"/>
</dbReference>
<comment type="function">
    <text evidence="9">Mitochondrial membrane ATP synthase (F(1)F(0) ATP synthase or Complex V) produces ATP from ADP in the presence of a proton gradient across the membrane which is generated by electron transport complexes of the respiratory chain.</text>
</comment>
<keyword evidence="4 9" id="KW-0375">Hydrogen ion transport</keyword>
<dbReference type="AlphaFoldDB" id="T1J6P0"/>
<reference evidence="11" key="1">
    <citation type="submission" date="2011-05" db="EMBL/GenBank/DDBJ databases">
        <authorList>
            <person name="Richards S.R."/>
            <person name="Qu J."/>
            <person name="Jiang H."/>
            <person name="Jhangiani S.N."/>
            <person name="Agravi P."/>
            <person name="Goodspeed R."/>
            <person name="Gross S."/>
            <person name="Mandapat C."/>
            <person name="Jackson L."/>
            <person name="Mathew T."/>
            <person name="Pu L."/>
            <person name="Thornton R."/>
            <person name="Saada N."/>
            <person name="Wilczek-Boney K.B."/>
            <person name="Lee S."/>
            <person name="Kovar C."/>
            <person name="Wu Y."/>
            <person name="Scherer S.E."/>
            <person name="Worley K.C."/>
            <person name="Muzny D.M."/>
            <person name="Gibbs R."/>
        </authorList>
    </citation>
    <scope>NUCLEOTIDE SEQUENCE</scope>
    <source>
        <strain evidence="11">Brora</strain>
    </source>
</reference>
<dbReference type="GO" id="GO:0015078">
    <property type="term" value="F:proton transmembrane transporter activity"/>
    <property type="evidence" value="ECO:0007669"/>
    <property type="project" value="InterPro"/>
</dbReference>
<organism evidence="10 11">
    <name type="scientific">Strigamia maritima</name>
    <name type="common">European centipede</name>
    <name type="synonym">Geophilus maritimus</name>
    <dbReference type="NCBI Taxonomy" id="126957"/>
    <lineage>
        <taxon>Eukaryota</taxon>
        <taxon>Metazoa</taxon>
        <taxon>Ecdysozoa</taxon>
        <taxon>Arthropoda</taxon>
        <taxon>Myriapoda</taxon>
        <taxon>Chilopoda</taxon>
        <taxon>Pleurostigmophora</taxon>
        <taxon>Geophilomorpha</taxon>
        <taxon>Linotaeniidae</taxon>
        <taxon>Strigamia</taxon>
    </lineage>
</organism>
<keyword evidence="5 9" id="KW-0999">Mitochondrion inner membrane</keyword>